<dbReference type="OrthoDB" id="2376237at2"/>
<reference evidence="2 3" key="1">
    <citation type="submission" date="2019-03" db="EMBL/GenBank/DDBJ databases">
        <title>Genomic Encyclopedia of Type Strains, Phase IV (KMG-IV): sequencing the most valuable type-strain genomes for metagenomic binning, comparative biology and taxonomic classification.</title>
        <authorList>
            <person name="Goeker M."/>
        </authorList>
    </citation>
    <scope>NUCLEOTIDE SEQUENCE [LARGE SCALE GENOMIC DNA]</scope>
    <source>
        <strain evidence="2 3">DSM 45361</strain>
    </source>
</reference>
<evidence type="ECO:0000313" key="3">
    <source>
        <dbReference type="Proteomes" id="UP000295444"/>
    </source>
</evidence>
<dbReference type="InterPro" id="IPR011008">
    <property type="entry name" value="Dimeric_a/b-barrel"/>
</dbReference>
<dbReference type="RefSeq" id="WP_133853854.1">
    <property type="nucleotide sequence ID" value="NZ_SNXZ01000009.1"/>
</dbReference>
<gene>
    <name evidence="2" type="ORF">EV186_10948</name>
</gene>
<comment type="caution">
    <text evidence="2">The sequence shown here is derived from an EMBL/GenBank/DDBJ whole genome shotgun (WGS) entry which is preliminary data.</text>
</comment>
<feature type="domain" description="DUF3291" evidence="1">
    <location>
        <begin position="6"/>
        <end position="143"/>
    </location>
</feature>
<dbReference type="Pfam" id="PF11695">
    <property type="entry name" value="DUF3291"/>
    <property type="match status" value="1"/>
</dbReference>
<evidence type="ECO:0000313" key="2">
    <source>
        <dbReference type="EMBL" id="TDP91056.1"/>
    </source>
</evidence>
<sequence length="159" mass="18524">MAGHQLAQVNVARLRHPVDDPRLRPFFDALARVNKAADAAPGFVWRHQDPNGHLRGGTLLGDDRMVINMSVWESYPAMHAFVYRAIHGRYLRRRAEWFERVAPPYIALWWVPEGTRPTPEDALTRWRYLCAHGPTPQVFTVRTRFDEHGRRERVTPPPR</sequence>
<evidence type="ECO:0000259" key="1">
    <source>
        <dbReference type="Pfam" id="PF11695"/>
    </source>
</evidence>
<proteinExistence type="predicted"/>
<name>A0A4R6RXX0_LABRH</name>
<keyword evidence="3" id="KW-1185">Reference proteome</keyword>
<dbReference type="EMBL" id="SNXZ01000009">
    <property type="protein sequence ID" value="TDP91056.1"/>
    <property type="molecule type" value="Genomic_DNA"/>
</dbReference>
<dbReference type="InterPro" id="IPR021708">
    <property type="entry name" value="DUF3291"/>
</dbReference>
<dbReference type="AlphaFoldDB" id="A0A4R6RXX0"/>
<protein>
    <submittedName>
        <fullName evidence="2">Uncharacterized protein DUF3291</fullName>
    </submittedName>
</protein>
<dbReference type="Proteomes" id="UP000295444">
    <property type="component" value="Unassembled WGS sequence"/>
</dbReference>
<organism evidence="2 3">
    <name type="scientific">Labedaea rhizosphaerae</name>
    <dbReference type="NCBI Taxonomy" id="598644"/>
    <lineage>
        <taxon>Bacteria</taxon>
        <taxon>Bacillati</taxon>
        <taxon>Actinomycetota</taxon>
        <taxon>Actinomycetes</taxon>
        <taxon>Pseudonocardiales</taxon>
        <taxon>Pseudonocardiaceae</taxon>
        <taxon>Labedaea</taxon>
    </lineage>
</organism>
<dbReference type="SUPFAM" id="SSF54909">
    <property type="entry name" value="Dimeric alpha+beta barrel"/>
    <property type="match status" value="1"/>
</dbReference>
<accession>A0A4R6RXX0</accession>